<organism evidence="1 2">
    <name type="scientific">Burkholderia phage vB_BpP_HN02</name>
    <dbReference type="NCBI Taxonomy" id="3116925"/>
    <lineage>
        <taxon>Viruses</taxon>
        <taxon>Duplodnaviria</taxon>
        <taxon>Heunggongvirae</taxon>
        <taxon>Uroviricota</taxon>
        <taxon>Caudoviricetes</taxon>
        <taxon>Schitoviridae</taxon>
    </lineage>
</organism>
<evidence type="ECO:0000313" key="2">
    <source>
        <dbReference type="Proteomes" id="UP001432380"/>
    </source>
</evidence>
<reference evidence="1" key="1">
    <citation type="submission" date="2024-01" db="EMBL/GenBank/DDBJ databases">
        <authorList>
            <person name="Zhu Q."/>
        </authorList>
    </citation>
    <scope>NUCLEOTIDE SEQUENCE</scope>
</reference>
<protein>
    <recommendedName>
        <fullName evidence="3">PD-(D/E)XK endonuclease-like domain-containing protein</fullName>
    </recommendedName>
</protein>
<dbReference type="Proteomes" id="UP001432380">
    <property type="component" value="Segment"/>
</dbReference>
<sequence length="326" mass="37247">MSITNNSDVPLALAVWAMHDEYDFITGVENYISVTSLMKPLRQIVIPPRIPQEKQGRADVMDFISSALGKSLHDSVEKAWTKGYADNLRALGYPDSVIEKIVVNPAYTPSDDQIPIYLEQRVLKKFMGFTIGGKYDLIADGLLQDLKSTTAYTWLYGGKDDDYQLQGSLYRWLNQDKVTEDFIRINFIFTDWQKMSAKQNPKYPQKRVEYKDIPLMTVQETENWVRAKLNQIVMHKNTPEPQLPRCTDEELWRSAPQYKYYSKVETAQAGGRATKNFDTLVEAKTFWMVEKGGVGTVKTVPGEVKRCGYCPAFNGCTQKDEYVVAD</sequence>
<proteinExistence type="predicted"/>
<dbReference type="InterPro" id="IPR011604">
    <property type="entry name" value="PDDEXK-like_dom_sf"/>
</dbReference>
<dbReference type="Gene3D" id="3.90.320.10">
    <property type="match status" value="1"/>
</dbReference>
<name>A0AAX4JHW5_9CAUD</name>
<evidence type="ECO:0008006" key="3">
    <source>
        <dbReference type="Google" id="ProtNLM"/>
    </source>
</evidence>
<evidence type="ECO:0000313" key="1">
    <source>
        <dbReference type="EMBL" id="WVK89978.1"/>
    </source>
</evidence>
<accession>A0AAX4JHW5</accession>
<dbReference type="EMBL" id="PP079243">
    <property type="protein sequence ID" value="WVK89978.1"/>
    <property type="molecule type" value="Genomic_DNA"/>
</dbReference>